<keyword evidence="2" id="KW-0560">Oxidoreductase</keyword>
<evidence type="ECO:0000256" key="1">
    <source>
        <dbReference type="ARBA" id="ARBA00022857"/>
    </source>
</evidence>
<dbReference type="Proteomes" id="UP001246576">
    <property type="component" value="Unassembled WGS sequence"/>
</dbReference>
<sequence length="313" mass="34598">MHGTSQLPPQSILVLGAGELGLPVLRNLARVAERAPGSSISVLLRESTINTEVPAKKAEIDELRALGIRMVAADLVNDTIDQLAEIFARFDTVIGCAGMVAGRETPMKLATAALRSGVKRYFPWQFGVDFEAIGRGSPQDLFDAQLDVRELLRAQSKTEWVIISTGMFTSFMFEPVFEVVDFANDTLNALGSLETSVTLTTPDDIGLLTAEIVFFEPRFKNEIVYLSGDTVTYGEVANILERVLGRPFRRNVWSVPYLLDELKKDPSHHIKKYRAVFAQGKGVAWPKAGTFNARQSIAVTTAEQWAEKHIKDK</sequence>
<dbReference type="Pfam" id="PF05368">
    <property type="entry name" value="NmrA"/>
    <property type="match status" value="1"/>
</dbReference>
<keyword evidence="5" id="KW-1185">Reference proteome</keyword>
<evidence type="ECO:0000313" key="4">
    <source>
        <dbReference type="EMBL" id="MDR9848945.1"/>
    </source>
</evidence>
<dbReference type="Gene3D" id="3.40.50.720">
    <property type="entry name" value="NAD(P)-binding Rossmann-like Domain"/>
    <property type="match status" value="1"/>
</dbReference>
<comment type="caution">
    <text evidence="4">The sequence shown here is derived from an EMBL/GenBank/DDBJ whole genome shotgun (WGS) entry which is preliminary data.</text>
</comment>
<dbReference type="InterPro" id="IPR036291">
    <property type="entry name" value="NAD(P)-bd_dom_sf"/>
</dbReference>
<protein>
    <submittedName>
        <fullName evidence="4">Aromatic alcohol reductase</fullName>
    </submittedName>
</protein>
<feature type="domain" description="NmrA-like" evidence="3">
    <location>
        <begin position="10"/>
        <end position="261"/>
    </location>
</feature>
<dbReference type="InterPro" id="IPR051609">
    <property type="entry name" value="NmrA/Isoflavone_reductase-like"/>
</dbReference>
<name>A0ABU2EM68_9BURK</name>
<dbReference type="RefSeq" id="WP_310839971.1">
    <property type="nucleotide sequence ID" value="NZ_JAVLSJ010000005.1"/>
</dbReference>
<evidence type="ECO:0000256" key="2">
    <source>
        <dbReference type="ARBA" id="ARBA00023002"/>
    </source>
</evidence>
<evidence type="ECO:0000259" key="3">
    <source>
        <dbReference type="Pfam" id="PF05368"/>
    </source>
</evidence>
<reference evidence="4" key="1">
    <citation type="submission" date="2023-09" db="EMBL/GenBank/DDBJ databases">
        <title>Description of first Herbaspirillum huttiense subsp. nephrolepsisexaltata and Herbaspirillum huttiense subsp. lycopersicon.</title>
        <authorList>
            <person name="Poudel M."/>
            <person name="Sharma A."/>
            <person name="Goss E."/>
            <person name="Tapia J.H."/>
            <person name="Harmon C.M."/>
            <person name="Jones J.B."/>
        </authorList>
    </citation>
    <scope>NUCLEOTIDE SEQUENCE</scope>
    <source>
        <strain evidence="4">SE1</strain>
    </source>
</reference>
<dbReference type="InterPro" id="IPR045312">
    <property type="entry name" value="PCBER-like"/>
</dbReference>
<dbReference type="SUPFAM" id="SSF51735">
    <property type="entry name" value="NAD(P)-binding Rossmann-fold domains"/>
    <property type="match status" value="1"/>
</dbReference>
<keyword evidence="1" id="KW-0521">NADP</keyword>
<accession>A0ABU2EM68</accession>
<dbReference type="EMBL" id="JAVLSJ010000005">
    <property type="protein sequence ID" value="MDR9848945.1"/>
    <property type="molecule type" value="Genomic_DNA"/>
</dbReference>
<dbReference type="Gene3D" id="3.90.25.10">
    <property type="entry name" value="UDP-galactose 4-epimerase, domain 1"/>
    <property type="match status" value="1"/>
</dbReference>
<proteinExistence type="predicted"/>
<gene>
    <name evidence="4" type="ORF">RI048_12000</name>
</gene>
<evidence type="ECO:0000313" key="5">
    <source>
        <dbReference type="Proteomes" id="UP001246576"/>
    </source>
</evidence>
<dbReference type="CDD" id="cd05259">
    <property type="entry name" value="PCBER_SDR_a"/>
    <property type="match status" value="1"/>
</dbReference>
<dbReference type="InterPro" id="IPR008030">
    <property type="entry name" value="NmrA-like"/>
</dbReference>
<organism evidence="4 5">
    <name type="scientific">Herbaspirillum huttiense subsp. lycopersici</name>
    <dbReference type="NCBI Taxonomy" id="3074428"/>
    <lineage>
        <taxon>Bacteria</taxon>
        <taxon>Pseudomonadati</taxon>
        <taxon>Pseudomonadota</taxon>
        <taxon>Betaproteobacteria</taxon>
        <taxon>Burkholderiales</taxon>
        <taxon>Oxalobacteraceae</taxon>
        <taxon>Herbaspirillum</taxon>
    </lineage>
</organism>
<dbReference type="PANTHER" id="PTHR47706:SF6">
    <property type="entry name" value="NMRA-LIKE FAMILY PROTEIN (AFU_ORTHOLOGUE AFUA_6G00280)"/>
    <property type="match status" value="1"/>
</dbReference>
<dbReference type="PANTHER" id="PTHR47706">
    <property type="entry name" value="NMRA-LIKE FAMILY PROTEIN"/>
    <property type="match status" value="1"/>
</dbReference>